<keyword evidence="1" id="KW-0812">Transmembrane</keyword>
<organism evidence="2 3">
    <name type="scientific">Somion occarium</name>
    <dbReference type="NCBI Taxonomy" id="3059160"/>
    <lineage>
        <taxon>Eukaryota</taxon>
        <taxon>Fungi</taxon>
        <taxon>Dikarya</taxon>
        <taxon>Basidiomycota</taxon>
        <taxon>Agaricomycotina</taxon>
        <taxon>Agaricomycetes</taxon>
        <taxon>Polyporales</taxon>
        <taxon>Cerrenaceae</taxon>
        <taxon>Somion</taxon>
    </lineage>
</organism>
<feature type="transmembrane region" description="Helical" evidence="1">
    <location>
        <begin position="122"/>
        <end position="146"/>
    </location>
</feature>
<feature type="transmembrane region" description="Helical" evidence="1">
    <location>
        <begin position="75"/>
        <end position="97"/>
    </location>
</feature>
<evidence type="ECO:0008006" key="4">
    <source>
        <dbReference type="Google" id="ProtNLM"/>
    </source>
</evidence>
<evidence type="ECO:0000313" key="2">
    <source>
        <dbReference type="EMBL" id="CAL1701736.1"/>
    </source>
</evidence>
<sequence length="256" mass="28227">MYTKKSVALPDFVYILSRITTGGFIILSLVFTTAKVEDCHTLSTISSWFLVLALPCNSMLFFIRIRAVFLMSPLVTAGFGILWLTTVGAALTVPFGVQAMNLQPGRSWCSVVEVRSYSSTGWFYMVFYDTLVFIAISFRTVSFGLAETWKERLSSFISGKGVGHVSRSLLRTVQLYYLVTVGSNLFVLMVIVDPGVDKYWRAMSSMSNLALTNAMACRVYRLLKLGLIQSGPGESECTLRSQGIGNSLQFATTGTS</sequence>
<feature type="transmembrane region" description="Helical" evidence="1">
    <location>
        <begin position="12"/>
        <end position="33"/>
    </location>
</feature>
<feature type="transmembrane region" description="Helical" evidence="1">
    <location>
        <begin position="175"/>
        <end position="192"/>
    </location>
</feature>
<gene>
    <name evidence="2" type="ORF">GFSPODELE1_LOCUS3729</name>
</gene>
<feature type="transmembrane region" description="Helical" evidence="1">
    <location>
        <begin position="45"/>
        <end position="63"/>
    </location>
</feature>
<dbReference type="Proteomes" id="UP001497453">
    <property type="component" value="Chromosome 2"/>
</dbReference>
<proteinExistence type="predicted"/>
<protein>
    <recommendedName>
        <fullName evidence="4">G-protein coupled receptors family 1 profile domain-containing protein</fullName>
    </recommendedName>
</protein>
<dbReference type="EMBL" id="OZ037945">
    <property type="protein sequence ID" value="CAL1701736.1"/>
    <property type="molecule type" value="Genomic_DNA"/>
</dbReference>
<reference evidence="3" key="1">
    <citation type="submission" date="2024-04" db="EMBL/GenBank/DDBJ databases">
        <authorList>
            <person name="Shaw F."/>
            <person name="Minotto A."/>
        </authorList>
    </citation>
    <scope>NUCLEOTIDE SEQUENCE [LARGE SCALE GENOMIC DNA]</scope>
</reference>
<evidence type="ECO:0000313" key="3">
    <source>
        <dbReference type="Proteomes" id="UP001497453"/>
    </source>
</evidence>
<accession>A0ABP1D1H1</accession>
<name>A0ABP1D1H1_9APHY</name>
<keyword evidence="1" id="KW-0472">Membrane</keyword>
<evidence type="ECO:0000256" key="1">
    <source>
        <dbReference type="SAM" id="Phobius"/>
    </source>
</evidence>
<keyword evidence="1" id="KW-1133">Transmembrane helix</keyword>
<keyword evidence="3" id="KW-1185">Reference proteome</keyword>